<dbReference type="GO" id="GO:0034599">
    <property type="term" value="P:cellular response to oxidative stress"/>
    <property type="evidence" value="ECO:0007669"/>
    <property type="project" value="TreeGrafter"/>
</dbReference>
<comment type="cofactor">
    <cofactor evidence="7">
        <name>Zn(2+)</name>
        <dbReference type="ChEBI" id="CHEBI:29105"/>
    </cofactor>
    <text evidence="7">Binds 1 zinc ion per subunit.</text>
</comment>
<keyword evidence="4 7" id="KW-0862">Zinc</keyword>
<evidence type="ECO:0000313" key="10">
    <source>
        <dbReference type="EMBL" id="CAH2350279.1"/>
    </source>
</evidence>
<dbReference type="Proteomes" id="UP000837801">
    <property type="component" value="Unassembled WGS sequence"/>
</dbReference>
<dbReference type="GO" id="GO:0015976">
    <property type="term" value="P:carbon utilization"/>
    <property type="evidence" value="ECO:0007669"/>
    <property type="project" value="InterPro"/>
</dbReference>
<dbReference type="PROSITE" id="PS00705">
    <property type="entry name" value="PROK_CO2_ANHYDRASE_2"/>
    <property type="match status" value="1"/>
</dbReference>
<dbReference type="Gene3D" id="3.40.1050.10">
    <property type="entry name" value="Carbonic anhydrase"/>
    <property type="match status" value="1"/>
</dbReference>
<keyword evidence="5 8" id="KW-0456">Lyase</keyword>
<evidence type="ECO:0000313" key="11">
    <source>
        <dbReference type="Proteomes" id="UP000837801"/>
    </source>
</evidence>
<dbReference type="InterPro" id="IPR001765">
    <property type="entry name" value="Carbonic_anhydrase"/>
</dbReference>
<dbReference type="SUPFAM" id="SSF53056">
    <property type="entry name" value="beta-carbonic anhydrase, cab"/>
    <property type="match status" value="1"/>
</dbReference>
<comment type="caution">
    <text evidence="10">The sequence shown here is derived from an EMBL/GenBank/DDBJ whole genome shotgun (WGS) entry which is preliminary data.</text>
</comment>
<name>A0A9P0VWB6_9ASCO</name>
<feature type="binding site" evidence="7">
    <location>
        <position position="160"/>
    </location>
    <ligand>
        <name>Zn(2+)</name>
        <dbReference type="ChEBI" id="CHEBI:29105"/>
    </ligand>
</feature>
<dbReference type="OrthoDB" id="10248475at2759"/>
<feature type="binding site" evidence="7">
    <location>
        <position position="102"/>
    </location>
    <ligand>
        <name>Zn(2+)</name>
        <dbReference type="ChEBI" id="CHEBI:29105"/>
    </ligand>
</feature>
<dbReference type="EC" id="4.2.1.1" evidence="2 8"/>
<dbReference type="GO" id="GO:0005737">
    <property type="term" value="C:cytoplasm"/>
    <property type="evidence" value="ECO:0007669"/>
    <property type="project" value="TreeGrafter"/>
</dbReference>
<protein>
    <recommendedName>
        <fullName evidence="2 8">Carbonic anhydrase</fullName>
        <ecNumber evidence="2 8">4.2.1.1</ecNumber>
    </recommendedName>
    <alternativeName>
        <fullName evidence="8">Carbonate dehydratase</fullName>
    </alternativeName>
</protein>
<feature type="binding site" evidence="7">
    <location>
        <position position="104"/>
    </location>
    <ligand>
        <name>Zn(2+)</name>
        <dbReference type="ChEBI" id="CHEBI:29105"/>
    </ligand>
</feature>
<gene>
    <name evidence="10" type="primary">NCE103</name>
    <name evidence="10" type="ORF">CLIB1423_01S06502</name>
</gene>
<dbReference type="SMART" id="SM00947">
    <property type="entry name" value="Pro_CA"/>
    <property type="match status" value="1"/>
</dbReference>
<dbReference type="GO" id="GO:0008270">
    <property type="term" value="F:zinc ion binding"/>
    <property type="evidence" value="ECO:0007669"/>
    <property type="project" value="UniProtKB-UniRule"/>
</dbReference>
<dbReference type="InterPro" id="IPR015892">
    <property type="entry name" value="Carbonic_anhydrase_CS"/>
</dbReference>
<evidence type="ECO:0000256" key="6">
    <source>
        <dbReference type="ARBA" id="ARBA00048348"/>
    </source>
</evidence>
<proteinExistence type="inferred from homology"/>
<sequence>MGRENILHYQLEHDHETDLPQSTPLASKDINAGAEATAVKTTTSAKNSKSDNHPFKLSKNSNKQDYFNNNKYFVEHINSNHSSEIFELNGKGQSPHTLWIGCSDSRAGEGCLATLPGEVFTHRNIANIVNSNDISSQGVVQFAVDVLKVSKIIVCGHTDCGGVWASLSSKKIGGVLDLWLNPIRHIRAANLKLLSEYNEDPKAKARKLAELNVVSSVLALKRHPSASAALKNGTIEVWGVMYDVSTGLLNEVEIPNDEFEDLFHVHDGEDADYNPH</sequence>
<feature type="binding site" evidence="7">
    <location>
        <position position="157"/>
    </location>
    <ligand>
        <name>Zn(2+)</name>
        <dbReference type="ChEBI" id="CHEBI:29105"/>
    </ligand>
</feature>
<dbReference type="Pfam" id="PF00484">
    <property type="entry name" value="Pro_CA"/>
    <property type="match status" value="1"/>
</dbReference>
<dbReference type="GO" id="GO:0004089">
    <property type="term" value="F:carbonate dehydratase activity"/>
    <property type="evidence" value="ECO:0007669"/>
    <property type="project" value="UniProtKB-UniRule"/>
</dbReference>
<dbReference type="EMBL" id="CAKXYY010000001">
    <property type="protein sequence ID" value="CAH2350279.1"/>
    <property type="molecule type" value="Genomic_DNA"/>
</dbReference>
<keyword evidence="3 7" id="KW-0479">Metal-binding</keyword>
<comment type="similarity">
    <text evidence="1 8">Belongs to the beta-class carbonic anhydrase family.</text>
</comment>
<dbReference type="PANTHER" id="PTHR11002">
    <property type="entry name" value="CARBONIC ANHYDRASE"/>
    <property type="match status" value="1"/>
</dbReference>
<evidence type="ECO:0000256" key="2">
    <source>
        <dbReference type="ARBA" id="ARBA00012925"/>
    </source>
</evidence>
<feature type="region of interest" description="Disordered" evidence="9">
    <location>
        <begin position="41"/>
        <end position="63"/>
    </location>
</feature>
<dbReference type="InterPro" id="IPR036874">
    <property type="entry name" value="Carbonic_anhydrase_sf"/>
</dbReference>
<evidence type="ECO:0000256" key="7">
    <source>
        <dbReference type="PIRSR" id="PIRSR601765-1"/>
    </source>
</evidence>
<dbReference type="CDD" id="cd00883">
    <property type="entry name" value="beta_CA_cladeA"/>
    <property type="match status" value="1"/>
</dbReference>
<reference evidence="10" key="1">
    <citation type="submission" date="2022-03" db="EMBL/GenBank/DDBJ databases">
        <authorList>
            <person name="Legras J.-L."/>
            <person name="Devillers H."/>
            <person name="Grondin C."/>
        </authorList>
    </citation>
    <scope>NUCLEOTIDE SEQUENCE</scope>
    <source>
        <strain evidence="10">CLIB 1423</strain>
    </source>
</reference>
<dbReference type="AlphaFoldDB" id="A0A9P0VWB6"/>
<evidence type="ECO:0000256" key="8">
    <source>
        <dbReference type="RuleBase" id="RU003956"/>
    </source>
</evidence>
<evidence type="ECO:0000256" key="3">
    <source>
        <dbReference type="ARBA" id="ARBA00022723"/>
    </source>
</evidence>
<dbReference type="GO" id="GO:0071244">
    <property type="term" value="P:cellular response to carbon dioxide"/>
    <property type="evidence" value="ECO:0007669"/>
    <property type="project" value="TreeGrafter"/>
</dbReference>
<comment type="catalytic activity">
    <reaction evidence="6 8">
        <text>hydrogencarbonate + H(+) = CO2 + H2O</text>
        <dbReference type="Rhea" id="RHEA:10748"/>
        <dbReference type="ChEBI" id="CHEBI:15377"/>
        <dbReference type="ChEBI" id="CHEBI:15378"/>
        <dbReference type="ChEBI" id="CHEBI:16526"/>
        <dbReference type="ChEBI" id="CHEBI:17544"/>
        <dbReference type="EC" id="4.2.1.1"/>
    </reaction>
</comment>
<evidence type="ECO:0000256" key="4">
    <source>
        <dbReference type="ARBA" id="ARBA00022833"/>
    </source>
</evidence>
<evidence type="ECO:0000256" key="1">
    <source>
        <dbReference type="ARBA" id="ARBA00006217"/>
    </source>
</evidence>
<evidence type="ECO:0000256" key="5">
    <source>
        <dbReference type="ARBA" id="ARBA00023239"/>
    </source>
</evidence>
<evidence type="ECO:0000256" key="9">
    <source>
        <dbReference type="SAM" id="MobiDB-lite"/>
    </source>
</evidence>
<keyword evidence="11" id="KW-1185">Reference proteome</keyword>
<organism evidence="10 11">
    <name type="scientific">[Candida] railenensis</name>
    <dbReference type="NCBI Taxonomy" id="45579"/>
    <lineage>
        <taxon>Eukaryota</taxon>
        <taxon>Fungi</taxon>
        <taxon>Dikarya</taxon>
        <taxon>Ascomycota</taxon>
        <taxon>Saccharomycotina</taxon>
        <taxon>Pichiomycetes</taxon>
        <taxon>Debaryomycetaceae</taxon>
        <taxon>Kurtzmaniella</taxon>
    </lineage>
</organism>
<comment type="function">
    <text evidence="8">Reversible hydration of carbon dioxide.</text>
</comment>
<dbReference type="PANTHER" id="PTHR11002:SF76">
    <property type="entry name" value="CARBONIC ANHYDRASE"/>
    <property type="match status" value="1"/>
</dbReference>
<accession>A0A9P0VWB6</accession>